<organism evidence="2 3">
    <name type="scientific">Amphibalanus amphitrite</name>
    <name type="common">Striped barnacle</name>
    <name type="synonym">Balanus amphitrite</name>
    <dbReference type="NCBI Taxonomy" id="1232801"/>
    <lineage>
        <taxon>Eukaryota</taxon>
        <taxon>Metazoa</taxon>
        <taxon>Ecdysozoa</taxon>
        <taxon>Arthropoda</taxon>
        <taxon>Crustacea</taxon>
        <taxon>Multicrustacea</taxon>
        <taxon>Cirripedia</taxon>
        <taxon>Thoracica</taxon>
        <taxon>Thoracicalcarea</taxon>
        <taxon>Balanomorpha</taxon>
        <taxon>Balanoidea</taxon>
        <taxon>Balanidae</taxon>
        <taxon>Amphibalaninae</taxon>
        <taxon>Amphibalanus</taxon>
    </lineage>
</organism>
<sequence>MKTNCVSHYFNSQLSFDILLCLPNSQEDSAVTWNWEDQPTSVVTVQDKIRAYRDSRARVSESEPAPEPDFFSDMAPTIRRSQKVLVAPQDESQTAPGGFSSRLAYTDTALEPQGAELTDLEEPSAWEADDINPDALENHQRALRHQQLQQKRERRGAPPVR</sequence>
<protein>
    <submittedName>
        <fullName evidence="2">Receptor-binding cancer antigen expressed on SiSo cells</fullName>
    </submittedName>
</protein>
<comment type="caution">
    <text evidence="2">The sequence shown here is derived from an EMBL/GenBank/DDBJ whole genome shotgun (WGS) entry which is preliminary data.</text>
</comment>
<gene>
    <name evidence="2" type="primary">EBAG9</name>
    <name evidence="2" type="ORF">FJT64_024812</name>
</gene>
<evidence type="ECO:0000313" key="3">
    <source>
        <dbReference type="Proteomes" id="UP000440578"/>
    </source>
</evidence>
<dbReference type="InterPro" id="IPR017025">
    <property type="entry name" value="Cancer-assoc_antigen_RCAS1"/>
</dbReference>
<evidence type="ECO:0000256" key="1">
    <source>
        <dbReference type="SAM" id="MobiDB-lite"/>
    </source>
</evidence>
<dbReference type="PANTHER" id="PTHR15208:SF2">
    <property type="entry name" value="RECEPTOR-BINDING CANCER ANTIGEN EXPRESSED ON SISO CELLS"/>
    <property type="match status" value="1"/>
</dbReference>
<keyword evidence="2" id="KW-0675">Receptor</keyword>
<proteinExistence type="predicted"/>
<feature type="compositionally biased region" description="Acidic residues" evidence="1">
    <location>
        <begin position="118"/>
        <end position="132"/>
    </location>
</feature>
<dbReference type="AlphaFoldDB" id="A0A6A4WB77"/>
<dbReference type="GO" id="GO:0030141">
    <property type="term" value="C:secretory granule"/>
    <property type="evidence" value="ECO:0007669"/>
    <property type="project" value="TreeGrafter"/>
</dbReference>
<evidence type="ECO:0000313" key="2">
    <source>
        <dbReference type="EMBL" id="KAF0303233.1"/>
    </source>
</evidence>
<name>A0A6A4WB77_AMPAM</name>
<dbReference type="Proteomes" id="UP000440578">
    <property type="component" value="Unassembled WGS sequence"/>
</dbReference>
<accession>A0A6A4WB77</accession>
<reference evidence="2 3" key="1">
    <citation type="submission" date="2019-07" db="EMBL/GenBank/DDBJ databases">
        <title>Draft genome assembly of a fouling barnacle, Amphibalanus amphitrite (Darwin, 1854): The first reference genome for Thecostraca.</title>
        <authorList>
            <person name="Kim W."/>
        </authorList>
    </citation>
    <scope>NUCLEOTIDE SEQUENCE [LARGE SCALE GENOMIC DNA]</scope>
    <source>
        <strain evidence="2">SNU_AA5</strain>
        <tissue evidence="2">Soma without cirri and trophi</tissue>
    </source>
</reference>
<dbReference type="PANTHER" id="PTHR15208">
    <property type="entry name" value="RECEPTOR-BINDING CANCER ANTIGEN EXPRESSED ON SISO CELLS CANCER ASSOCIATED SURFACE ANTIGEN RCAS1 ESTROGEN RECEPTOR-BINDING FRAGMENT- ASSOCIATED GENE 9 PROTEIN"/>
    <property type="match status" value="1"/>
</dbReference>
<dbReference type="OrthoDB" id="10017216at2759"/>
<feature type="region of interest" description="Disordered" evidence="1">
    <location>
        <begin position="85"/>
        <end position="161"/>
    </location>
</feature>
<keyword evidence="3" id="KW-1185">Reference proteome</keyword>
<dbReference type="EMBL" id="VIIS01000966">
    <property type="protein sequence ID" value="KAF0303233.1"/>
    <property type="molecule type" value="Genomic_DNA"/>
</dbReference>